<evidence type="ECO:0000256" key="1">
    <source>
        <dbReference type="SAM" id="MobiDB-lite"/>
    </source>
</evidence>
<feature type="compositionally biased region" description="Basic and acidic residues" evidence="1">
    <location>
        <begin position="351"/>
        <end position="369"/>
    </location>
</feature>
<feature type="region of interest" description="Disordered" evidence="1">
    <location>
        <begin position="71"/>
        <end position="144"/>
    </location>
</feature>
<organism evidence="2 3">
    <name type="scientific">Echeneis naucrates</name>
    <name type="common">Live sharksucker</name>
    <dbReference type="NCBI Taxonomy" id="173247"/>
    <lineage>
        <taxon>Eukaryota</taxon>
        <taxon>Metazoa</taxon>
        <taxon>Chordata</taxon>
        <taxon>Craniata</taxon>
        <taxon>Vertebrata</taxon>
        <taxon>Euteleostomi</taxon>
        <taxon>Actinopterygii</taxon>
        <taxon>Neopterygii</taxon>
        <taxon>Teleostei</taxon>
        <taxon>Neoteleostei</taxon>
        <taxon>Acanthomorphata</taxon>
        <taxon>Carangaria</taxon>
        <taxon>Carangiformes</taxon>
        <taxon>Echeneidae</taxon>
        <taxon>Echeneis</taxon>
    </lineage>
</organism>
<feature type="region of interest" description="Disordered" evidence="1">
    <location>
        <begin position="627"/>
        <end position="652"/>
    </location>
</feature>
<dbReference type="GO" id="GO:0002088">
    <property type="term" value="P:lens development in camera-type eye"/>
    <property type="evidence" value="ECO:0007669"/>
    <property type="project" value="TreeGrafter"/>
</dbReference>
<feature type="compositionally biased region" description="Low complexity" evidence="1">
    <location>
        <begin position="832"/>
        <end position="846"/>
    </location>
</feature>
<reference evidence="2" key="2">
    <citation type="submission" date="2025-08" db="UniProtKB">
        <authorList>
            <consortium name="Ensembl"/>
        </authorList>
    </citation>
    <scope>IDENTIFICATION</scope>
</reference>
<dbReference type="Pfam" id="PF15273">
    <property type="entry name" value="NHS"/>
    <property type="match status" value="3"/>
</dbReference>
<feature type="compositionally biased region" description="Low complexity" evidence="1">
    <location>
        <begin position="372"/>
        <end position="388"/>
    </location>
</feature>
<feature type="region of interest" description="Disordered" evidence="1">
    <location>
        <begin position="777"/>
        <end position="900"/>
    </location>
</feature>
<feature type="compositionally biased region" description="Low complexity" evidence="1">
    <location>
        <begin position="1317"/>
        <end position="1328"/>
    </location>
</feature>
<reference evidence="2" key="3">
    <citation type="submission" date="2025-09" db="UniProtKB">
        <authorList>
            <consortium name="Ensembl"/>
        </authorList>
    </citation>
    <scope>IDENTIFICATION</scope>
</reference>
<sequence>IPKTVSNLDIESKVSLHYQAPWHQQHNVFHHCTRPPCLEELHRNARLSLRALHRGERWSSSQNRVTISISVAPPMPTFPSPHSIRRQQRSRLATSTAGEGEGGEVSGGHRAKASAPNASSTQEKQTNWSKENGPQADQKTTADSHAISSCIIPINVTGVGFDREASARCSLVHSQSVLQRRRKLRRRKTITGIPKRVHQDIDSDESPVARERTVIIHTNPHQLSLCQEDLSISSRLHHTRDSGCQTDDFLIASAPSRRRIRAQRGHQGIPTSLSHSTGNISSLGDQSDSTYTSAAAHGGRLRSRSLPREGGQDFIPPGPSPRMKMMMMKDEEESTDDQAAPEPLQLGSLKSPEHSWMERGRSRLPRKADMGSCEISSSSDTFSSPIHSVSTTGVLGSHVDHKEDHQSSSGNWSGSSSTCPSQTSETIPPPSSPPLTGSSHCDSELSLNTVPNATDEGFSLDPSYHSDLRPQGQGQRSSSFTSSATDQLDDAGVSTASEGEWTYPPDQDQTDPDQDTDQTQNLSQSHGVAQEYSSNQRLEDQACFGDKTSHTEKEPSSHYPSDTEGFYSSSVHFGECNQSYRGYMYNYADPGPDCSQSNTVAAPLSHGVYPQPSADFRAGTMTLGRACRPLRKPKIKPPPPKRTSSLKETSCRVDVGTDTQADQDQPKTVNEQDLTLSSADMKLDLDLELEGAPEPLQTSCLVAEPLGTWGMGLSETVDIVEPMSFSSADTHSFKDEGAVQSDYADLWLHNSELKSNNGEYTSMSNSSTATGTTVMECIKSPDSSSSSTETQTQALAPASETRPSSPPLPPGDFKLGSPEKLAGLASPSSGYSSQSETPTSTLPSSSAAFFPGPLSPSTGKRKPKVPERKSSLSSLQHFPRDGVSISSGYKRDPEFPPPPSQLDLNVLHGGYVRHTLSHRTHHMHTLHYTKHRVANVLNTGTNSNLLAITPSTLRSVQLHSVSQSATTADQETATGIETATRPKCPPSSSTLAPPPISTRPLPPRRPPPRPQCHDHTSSPEHSQPTPPGRHPDGPPSYESLLLRQDRYGPGTFWAMTEAFDRITIHPQLTNLLGGPTQTQGPGLVQSKCLVPQWRHRMLCTADSTPSDNSLSPLTDDTKVDDDIIITSPNKTRTTEDLFAMIHRSKRKVLGRKDSGDLNIKSRLCPPAVTAGNISTVIIPPAPPLNIPVSLATAAGSQRAPVPIYRSAKKSTTSNEEFKLLLLKKGSRSDSSYRMSATEILKSPITPKIPGDSLQEGSVRQAEEPLATFQEPPISSLDPIQIPGLFPRANSESFTPKTLPMSAASRQGRSRIPPVANSSRYSTRSRLYTAPMQAISEGETENSDGSPHDDRSS</sequence>
<feature type="compositionally biased region" description="Polar residues" evidence="1">
    <location>
        <begin position="472"/>
        <end position="486"/>
    </location>
</feature>
<dbReference type="GO" id="GO:0030154">
    <property type="term" value="P:cell differentiation"/>
    <property type="evidence" value="ECO:0007669"/>
    <property type="project" value="TreeGrafter"/>
</dbReference>
<evidence type="ECO:0000313" key="2">
    <source>
        <dbReference type="Ensembl" id="ENSENLP00000035972.1"/>
    </source>
</evidence>
<dbReference type="InterPro" id="IPR024845">
    <property type="entry name" value="NHS-like"/>
</dbReference>
<feature type="region of interest" description="Disordered" evidence="1">
    <location>
        <begin position="260"/>
        <end position="563"/>
    </location>
</feature>
<reference evidence="2" key="1">
    <citation type="submission" date="2021-04" db="EMBL/GenBank/DDBJ databases">
        <authorList>
            <consortium name="Wellcome Sanger Institute Data Sharing"/>
        </authorList>
    </citation>
    <scope>NUCLEOTIDE SEQUENCE [LARGE SCALE GENOMIC DNA]</scope>
</reference>
<protein>
    <submittedName>
        <fullName evidence="2">Nance-Horan syndrome b (congenital cataracts and dental anomalies)</fullName>
    </submittedName>
</protein>
<feature type="compositionally biased region" description="Basic and acidic residues" evidence="1">
    <location>
        <begin position="547"/>
        <end position="556"/>
    </location>
</feature>
<accession>A0A665VX28</accession>
<keyword evidence="3" id="KW-1185">Reference proteome</keyword>
<feature type="compositionally biased region" description="Low complexity" evidence="1">
    <location>
        <begin position="407"/>
        <end position="426"/>
    </location>
</feature>
<feature type="compositionally biased region" description="Polar residues" evidence="1">
    <location>
        <begin position="960"/>
        <end position="977"/>
    </location>
</feature>
<feature type="compositionally biased region" description="Polar residues" evidence="1">
    <location>
        <begin position="521"/>
        <end position="536"/>
    </location>
</feature>
<dbReference type="PANTHER" id="PTHR23039:SF10">
    <property type="entry name" value="NANCE-HORAN SYNDROME PROTEIN ISOFORM X1"/>
    <property type="match status" value="1"/>
</dbReference>
<feature type="region of interest" description="Disordered" evidence="1">
    <location>
        <begin position="1279"/>
        <end position="1352"/>
    </location>
</feature>
<feature type="compositionally biased region" description="Pro residues" evidence="1">
    <location>
        <begin position="992"/>
        <end position="1010"/>
    </location>
</feature>
<proteinExistence type="predicted"/>
<name>A0A665VX28_ECHNA</name>
<feature type="region of interest" description="Disordered" evidence="1">
    <location>
        <begin position="960"/>
        <end position="1040"/>
    </location>
</feature>
<dbReference type="PANTHER" id="PTHR23039">
    <property type="entry name" value="NANCE-HORAN SYNDROME PROTEIN"/>
    <property type="match status" value="1"/>
</dbReference>
<feature type="compositionally biased region" description="Polar residues" evidence="1">
    <location>
        <begin position="116"/>
        <end position="144"/>
    </location>
</feature>
<evidence type="ECO:0000313" key="3">
    <source>
        <dbReference type="Proteomes" id="UP000472264"/>
    </source>
</evidence>
<feature type="compositionally biased region" description="Polar residues" evidence="1">
    <location>
        <begin position="269"/>
        <end position="293"/>
    </location>
</feature>
<dbReference type="Ensembl" id="ENSENLT00000036930.1">
    <property type="protein sequence ID" value="ENSENLP00000035972.1"/>
    <property type="gene ID" value="ENSENLG00000015661.1"/>
</dbReference>
<dbReference type="Proteomes" id="UP000472264">
    <property type="component" value="Chromosome 3"/>
</dbReference>